<evidence type="ECO:0000313" key="2">
    <source>
        <dbReference type="Proteomes" id="UP001497535"/>
    </source>
</evidence>
<protein>
    <submittedName>
        <fullName evidence="1">Uncharacterized protein</fullName>
    </submittedName>
</protein>
<dbReference type="Proteomes" id="UP001497535">
    <property type="component" value="Unassembled WGS sequence"/>
</dbReference>
<accession>A0ACB1AVR4</accession>
<comment type="caution">
    <text evidence="1">The sequence shown here is derived from an EMBL/GenBank/DDBJ whole genome shotgun (WGS) entry which is preliminary data.</text>
</comment>
<dbReference type="EMBL" id="CAVMJV010000131">
    <property type="protein sequence ID" value="CAK5108849.1"/>
    <property type="molecule type" value="Genomic_DNA"/>
</dbReference>
<keyword evidence="2" id="KW-1185">Reference proteome</keyword>
<gene>
    <name evidence="1" type="ORF">MENTE1834_LOCUS44033</name>
</gene>
<evidence type="ECO:0000313" key="1">
    <source>
        <dbReference type="EMBL" id="CAK5108849.1"/>
    </source>
</evidence>
<sequence length="101" mass="11482">MCENQNEAETSKADLCTSINDSNTVNNQTKNRGEEINKNKRTIKAEMSKGSSRDQKGKLAKNILMKGKPRVGKYKSKDRSYLAIKKALAEVRKRKEGRKEH</sequence>
<proteinExistence type="predicted"/>
<name>A0ACB1AVR4_MELEN</name>
<organism evidence="1 2">
    <name type="scientific">Meloidogyne enterolobii</name>
    <name type="common">Root-knot nematode worm</name>
    <name type="synonym">Meloidogyne mayaguensis</name>
    <dbReference type="NCBI Taxonomy" id="390850"/>
    <lineage>
        <taxon>Eukaryota</taxon>
        <taxon>Metazoa</taxon>
        <taxon>Ecdysozoa</taxon>
        <taxon>Nematoda</taxon>
        <taxon>Chromadorea</taxon>
        <taxon>Rhabditida</taxon>
        <taxon>Tylenchina</taxon>
        <taxon>Tylenchomorpha</taxon>
        <taxon>Tylenchoidea</taxon>
        <taxon>Meloidogynidae</taxon>
        <taxon>Meloidogyninae</taxon>
        <taxon>Meloidogyne</taxon>
    </lineage>
</organism>
<reference evidence="1" key="1">
    <citation type="submission" date="2023-11" db="EMBL/GenBank/DDBJ databases">
        <authorList>
            <person name="Poullet M."/>
        </authorList>
    </citation>
    <scope>NUCLEOTIDE SEQUENCE</scope>
    <source>
        <strain evidence="1">E1834</strain>
    </source>
</reference>